<reference evidence="1" key="1">
    <citation type="submission" date="2021-02" db="EMBL/GenBank/DDBJ databases">
        <authorList>
            <consortium name="DOE Joint Genome Institute"/>
            <person name="Ahrendt S."/>
            <person name="Looney B.P."/>
            <person name="Miyauchi S."/>
            <person name="Morin E."/>
            <person name="Drula E."/>
            <person name="Courty P.E."/>
            <person name="Chicoki N."/>
            <person name="Fauchery L."/>
            <person name="Kohler A."/>
            <person name="Kuo A."/>
            <person name="Labutti K."/>
            <person name="Pangilinan J."/>
            <person name="Lipzen A."/>
            <person name="Riley R."/>
            <person name="Andreopoulos W."/>
            <person name="He G."/>
            <person name="Johnson J."/>
            <person name="Barry K.W."/>
            <person name="Grigoriev I.V."/>
            <person name="Nagy L."/>
            <person name="Hibbett D."/>
            <person name="Henrissat B."/>
            <person name="Matheny P.B."/>
            <person name="Labbe J."/>
            <person name="Martin F."/>
        </authorList>
    </citation>
    <scope>NUCLEOTIDE SEQUENCE</scope>
    <source>
        <strain evidence="1">FP105234-sp</strain>
    </source>
</reference>
<sequence length="106" mass="11118">MAGVKRKYSDSTSSPRTRSRHASPATLAGAVASSSATSFPSNADPSCTSAPEPTSSFGDSASRSFGLPSVSQATSMPPLHLLQHREPTHPRRPPAPSGRLWHRGLP</sequence>
<dbReference type="EMBL" id="MU275859">
    <property type="protein sequence ID" value="KAI0050689.1"/>
    <property type="molecule type" value="Genomic_DNA"/>
</dbReference>
<reference evidence="1" key="2">
    <citation type="journal article" date="2022" name="New Phytol.">
        <title>Evolutionary transition to the ectomycorrhizal habit in the genomes of a hyperdiverse lineage of mushroom-forming fungi.</title>
        <authorList>
            <person name="Looney B."/>
            <person name="Miyauchi S."/>
            <person name="Morin E."/>
            <person name="Drula E."/>
            <person name="Courty P.E."/>
            <person name="Kohler A."/>
            <person name="Kuo A."/>
            <person name="LaButti K."/>
            <person name="Pangilinan J."/>
            <person name="Lipzen A."/>
            <person name="Riley R."/>
            <person name="Andreopoulos W."/>
            <person name="He G."/>
            <person name="Johnson J."/>
            <person name="Nolan M."/>
            <person name="Tritt A."/>
            <person name="Barry K.W."/>
            <person name="Grigoriev I.V."/>
            <person name="Nagy L.G."/>
            <person name="Hibbett D."/>
            <person name="Henrissat B."/>
            <person name="Matheny P.B."/>
            <person name="Labbe J."/>
            <person name="Martin F.M."/>
        </authorList>
    </citation>
    <scope>NUCLEOTIDE SEQUENCE</scope>
    <source>
        <strain evidence="1">FP105234-sp</strain>
    </source>
</reference>
<accession>A0ACB8S2H1</accession>
<organism evidence="1 2">
    <name type="scientific">Auriscalpium vulgare</name>
    <dbReference type="NCBI Taxonomy" id="40419"/>
    <lineage>
        <taxon>Eukaryota</taxon>
        <taxon>Fungi</taxon>
        <taxon>Dikarya</taxon>
        <taxon>Basidiomycota</taxon>
        <taxon>Agaricomycotina</taxon>
        <taxon>Agaricomycetes</taxon>
        <taxon>Russulales</taxon>
        <taxon>Auriscalpiaceae</taxon>
        <taxon>Auriscalpium</taxon>
    </lineage>
</organism>
<dbReference type="Proteomes" id="UP000814033">
    <property type="component" value="Unassembled WGS sequence"/>
</dbReference>
<keyword evidence="2" id="KW-1185">Reference proteome</keyword>
<comment type="caution">
    <text evidence="1">The sequence shown here is derived from an EMBL/GenBank/DDBJ whole genome shotgun (WGS) entry which is preliminary data.</text>
</comment>
<gene>
    <name evidence="1" type="ORF">FA95DRAFT_1555411</name>
</gene>
<evidence type="ECO:0000313" key="1">
    <source>
        <dbReference type="EMBL" id="KAI0050689.1"/>
    </source>
</evidence>
<evidence type="ECO:0000313" key="2">
    <source>
        <dbReference type="Proteomes" id="UP000814033"/>
    </source>
</evidence>
<proteinExistence type="predicted"/>
<protein>
    <submittedName>
        <fullName evidence="1">Uncharacterized protein</fullName>
    </submittedName>
</protein>
<name>A0ACB8S2H1_9AGAM</name>